<dbReference type="InterPro" id="IPR010282">
    <property type="entry name" value="Uncharacterised_HutD/Ves"/>
</dbReference>
<protein>
    <submittedName>
        <fullName evidence="1">HutD family protein</fullName>
    </submittedName>
</protein>
<dbReference type="PANTHER" id="PTHR37943">
    <property type="entry name" value="PROTEIN VES"/>
    <property type="match status" value="1"/>
</dbReference>
<dbReference type="Gene3D" id="2.60.120.10">
    <property type="entry name" value="Jelly Rolls"/>
    <property type="match status" value="1"/>
</dbReference>
<dbReference type="EMBL" id="JAYMRV010000008">
    <property type="protein sequence ID" value="MEM5424298.1"/>
    <property type="molecule type" value="Genomic_DNA"/>
</dbReference>
<dbReference type="Proteomes" id="UP001489897">
    <property type="component" value="Unassembled WGS sequence"/>
</dbReference>
<name>A0ABU9RXP7_9BURK</name>
<keyword evidence="2" id="KW-1185">Reference proteome</keyword>
<evidence type="ECO:0000313" key="2">
    <source>
        <dbReference type="Proteomes" id="UP001489897"/>
    </source>
</evidence>
<dbReference type="RefSeq" id="WP_342948647.1">
    <property type="nucleotide sequence ID" value="NZ_JAYMRV010000008.1"/>
</dbReference>
<accession>A0ABU9RXP7</accession>
<dbReference type="PANTHER" id="PTHR37943:SF1">
    <property type="entry name" value="PROTEIN VES"/>
    <property type="match status" value="1"/>
</dbReference>
<proteinExistence type="predicted"/>
<dbReference type="CDD" id="cd20293">
    <property type="entry name" value="cupin_HutD_N"/>
    <property type="match status" value="1"/>
</dbReference>
<comment type="caution">
    <text evidence="1">The sequence shown here is derived from an EMBL/GenBank/DDBJ whole genome shotgun (WGS) entry which is preliminary data.</text>
</comment>
<dbReference type="Pfam" id="PF05962">
    <property type="entry name" value="HutD"/>
    <property type="match status" value="1"/>
</dbReference>
<gene>
    <name evidence="1" type="ORF">VSR73_24935</name>
</gene>
<sequence>MNRSSVREGRAGASVMLLRGVDLVPAPWKNGGGVTREIATGCATGALPDGFAWRASLADIAQAGPFSCFEGIDRTLVLIDGAALHLNEARAGEQEPHATHTLERALDIARFAGEAAIDARIAAGPVRVFNLMVRREAARGALEVWREATRRSVHAQTVLLHAVQRQAEVSVAGEGFIALAPGDTLRVDAEQAVELETCGEGALLVVILDIAQA</sequence>
<organism evidence="1 2">
    <name type="scientific">Paraburkholderia ferrariae</name>
    <dbReference type="NCBI Taxonomy" id="386056"/>
    <lineage>
        <taxon>Bacteria</taxon>
        <taxon>Pseudomonadati</taxon>
        <taxon>Pseudomonadota</taxon>
        <taxon>Betaproteobacteria</taxon>
        <taxon>Burkholderiales</taxon>
        <taxon>Burkholderiaceae</taxon>
        <taxon>Paraburkholderia</taxon>
    </lineage>
</organism>
<dbReference type="InterPro" id="IPR014710">
    <property type="entry name" value="RmlC-like_jellyroll"/>
</dbReference>
<reference evidence="1 2" key="1">
    <citation type="submission" date="2024-01" db="EMBL/GenBank/DDBJ databases">
        <title>The diversity of rhizobia nodulating Mimosa spp. in eleven states of Brazil covering several biomes is determined by host plant, location, and edaphic factors.</title>
        <authorList>
            <person name="Rouws L."/>
            <person name="Barauna A."/>
            <person name="Beukes C."/>
            <person name="De Faria S.M."/>
            <person name="Gross E."/>
            <person name="Dos Reis Junior F.B."/>
            <person name="Simon M."/>
            <person name="Maluk M."/>
            <person name="Odee D.W."/>
            <person name="Kenicer G."/>
            <person name="Young J.P.W."/>
            <person name="Reis V.M."/>
            <person name="Zilli J."/>
            <person name="James E.K."/>
        </authorList>
    </citation>
    <scope>NUCLEOTIDE SEQUENCE [LARGE SCALE GENOMIC DNA]</scope>
    <source>
        <strain evidence="1 2">JPY167</strain>
    </source>
</reference>
<dbReference type="InterPro" id="IPR011051">
    <property type="entry name" value="RmlC_Cupin_sf"/>
</dbReference>
<dbReference type="SUPFAM" id="SSF51182">
    <property type="entry name" value="RmlC-like cupins"/>
    <property type="match status" value="1"/>
</dbReference>
<evidence type="ECO:0000313" key="1">
    <source>
        <dbReference type="EMBL" id="MEM5424298.1"/>
    </source>
</evidence>